<evidence type="ECO:0000313" key="3">
    <source>
        <dbReference type="Proteomes" id="UP001345963"/>
    </source>
</evidence>
<protein>
    <submittedName>
        <fullName evidence="2">Uncharacterized protein</fullName>
    </submittedName>
</protein>
<keyword evidence="1" id="KW-0732">Signal</keyword>
<dbReference type="EMBL" id="JAHUTI010001010">
    <property type="protein sequence ID" value="MED6232612.1"/>
    <property type="molecule type" value="Genomic_DNA"/>
</dbReference>
<sequence length="113" mass="12029">MSGWKVGSWNLGAPAGAWLVCQISGSWAASGGLSSLGCPRVSWYAAIKGGGGWLALWELPRGVFGDLWGAPLASVSTGLVWTLAVWELSSKGGFMLVPWDTPPHNYLKWLNVI</sequence>
<proteinExistence type="predicted"/>
<keyword evidence="3" id="KW-1185">Reference proteome</keyword>
<dbReference type="Proteomes" id="UP001345963">
    <property type="component" value="Unassembled WGS sequence"/>
</dbReference>
<evidence type="ECO:0000313" key="2">
    <source>
        <dbReference type="EMBL" id="MED6232612.1"/>
    </source>
</evidence>
<name>A0ABU7A3H5_9TELE</name>
<feature type="signal peptide" evidence="1">
    <location>
        <begin position="1"/>
        <end position="28"/>
    </location>
</feature>
<evidence type="ECO:0000256" key="1">
    <source>
        <dbReference type="SAM" id="SignalP"/>
    </source>
</evidence>
<organism evidence="2 3">
    <name type="scientific">Ataeniobius toweri</name>
    <dbReference type="NCBI Taxonomy" id="208326"/>
    <lineage>
        <taxon>Eukaryota</taxon>
        <taxon>Metazoa</taxon>
        <taxon>Chordata</taxon>
        <taxon>Craniata</taxon>
        <taxon>Vertebrata</taxon>
        <taxon>Euteleostomi</taxon>
        <taxon>Actinopterygii</taxon>
        <taxon>Neopterygii</taxon>
        <taxon>Teleostei</taxon>
        <taxon>Neoteleostei</taxon>
        <taxon>Acanthomorphata</taxon>
        <taxon>Ovalentaria</taxon>
        <taxon>Atherinomorphae</taxon>
        <taxon>Cyprinodontiformes</taxon>
        <taxon>Goodeidae</taxon>
        <taxon>Ataeniobius</taxon>
    </lineage>
</organism>
<gene>
    <name evidence="2" type="ORF">ATANTOWER_000116</name>
</gene>
<feature type="chain" id="PRO_5046473092" evidence="1">
    <location>
        <begin position="29"/>
        <end position="113"/>
    </location>
</feature>
<accession>A0ABU7A3H5</accession>
<comment type="caution">
    <text evidence="2">The sequence shown here is derived from an EMBL/GenBank/DDBJ whole genome shotgun (WGS) entry which is preliminary data.</text>
</comment>
<reference evidence="2 3" key="1">
    <citation type="submission" date="2021-07" db="EMBL/GenBank/DDBJ databases">
        <authorList>
            <person name="Palmer J.M."/>
        </authorList>
    </citation>
    <scope>NUCLEOTIDE SEQUENCE [LARGE SCALE GENOMIC DNA]</scope>
    <source>
        <strain evidence="2 3">AT_MEX2019</strain>
        <tissue evidence="2">Muscle</tissue>
    </source>
</reference>